<accession>X0V5V5</accession>
<gene>
    <name evidence="2" type="ORF">S01H1_35835</name>
</gene>
<evidence type="ECO:0000313" key="2">
    <source>
        <dbReference type="EMBL" id="GAG13574.1"/>
    </source>
</evidence>
<organism evidence="2">
    <name type="scientific">marine sediment metagenome</name>
    <dbReference type="NCBI Taxonomy" id="412755"/>
    <lineage>
        <taxon>unclassified sequences</taxon>
        <taxon>metagenomes</taxon>
        <taxon>ecological metagenomes</taxon>
    </lineage>
</organism>
<dbReference type="GO" id="GO:0003677">
    <property type="term" value="F:DNA binding"/>
    <property type="evidence" value="ECO:0007669"/>
    <property type="project" value="InterPro"/>
</dbReference>
<dbReference type="Pfam" id="PF08463">
    <property type="entry name" value="EcoEI_R_C"/>
    <property type="match status" value="1"/>
</dbReference>
<dbReference type="GO" id="GO:0003824">
    <property type="term" value="F:catalytic activity"/>
    <property type="evidence" value="ECO:0007669"/>
    <property type="project" value="InterPro"/>
</dbReference>
<reference evidence="2" key="1">
    <citation type="journal article" date="2014" name="Front. Microbiol.">
        <title>High frequency of phylogenetically diverse reductive dehalogenase-homologous genes in deep subseafloor sedimentary metagenomes.</title>
        <authorList>
            <person name="Kawai M."/>
            <person name="Futagami T."/>
            <person name="Toyoda A."/>
            <person name="Takaki Y."/>
            <person name="Nishi S."/>
            <person name="Hori S."/>
            <person name="Arai W."/>
            <person name="Tsubouchi T."/>
            <person name="Morono Y."/>
            <person name="Uchiyama I."/>
            <person name="Ito T."/>
            <person name="Fujiyama A."/>
            <person name="Inagaki F."/>
            <person name="Takami H."/>
        </authorList>
    </citation>
    <scope>NUCLEOTIDE SEQUENCE</scope>
    <source>
        <strain evidence="2">Expedition CK06-06</strain>
    </source>
</reference>
<dbReference type="GO" id="GO:0006304">
    <property type="term" value="P:DNA modification"/>
    <property type="evidence" value="ECO:0007669"/>
    <property type="project" value="InterPro"/>
</dbReference>
<feature type="domain" description="EcoEI R protein C-terminal" evidence="1">
    <location>
        <begin position="8"/>
        <end position="53"/>
    </location>
</feature>
<proteinExistence type="predicted"/>
<sequence length="55" mass="6100">SEFSPVFIQNLLMEKEDVDYLPIFTCEGASWGKLNKVFGGELEAIIHEINTAIAA</sequence>
<dbReference type="AlphaFoldDB" id="X0V5V5"/>
<evidence type="ECO:0000259" key="1">
    <source>
        <dbReference type="Pfam" id="PF08463"/>
    </source>
</evidence>
<protein>
    <recommendedName>
        <fullName evidence="1">EcoEI R protein C-terminal domain-containing protein</fullName>
    </recommendedName>
</protein>
<feature type="non-terminal residue" evidence="2">
    <location>
        <position position="1"/>
    </location>
</feature>
<dbReference type="InterPro" id="IPR013670">
    <property type="entry name" value="EcoEI_R_C_dom"/>
</dbReference>
<comment type="caution">
    <text evidence="2">The sequence shown here is derived from an EMBL/GenBank/DDBJ whole genome shotgun (WGS) entry which is preliminary data.</text>
</comment>
<name>X0V5V5_9ZZZZ</name>
<dbReference type="EMBL" id="BARS01022411">
    <property type="protein sequence ID" value="GAG13574.1"/>
    <property type="molecule type" value="Genomic_DNA"/>
</dbReference>